<organism evidence="1 2">
    <name type="scientific">Capsicum annuum</name>
    <name type="common">Capsicum pepper</name>
    <dbReference type="NCBI Taxonomy" id="4072"/>
    <lineage>
        <taxon>Eukaryota</taxon>
        <taxon>Viridiplantae</taxon>
        <taxon>Streptophyta</taxon>
        <taxon>Embryophyta</taxon>
        <taxon>Tracheophyta</taxon>
        <taxon>Spermatophyta</taxon>
        <taxon>Magnoliopsida</taxon>
        <taxon>eudicotyledons</taxon>
        <taxon>Gunneridae</taxon>
        <taxon>Pentapetalae</taxon>
        <taxon>asterids</taxon>
        <taxon>lamiids</taxon>
        <taxon>Solanales</taxon>
        <taxon>Solanaceae</taxon>
        <taxon>Solanoideae</taxon>
        <taxon>Capsiceae</taxon>
        <taxon>Capsicum</taxon>
    </lineage>
</organism>
<name>A0A2G2YCU5_CAPAN</name>
<sequence>MLMKNFQRSKEYWQMVVDDIPELAEGRTVSDKQRAEAQEAKSKDLKEKNYLFQEIDLSILKTILSTDTSK</sequence>
<reference evidence="1 2" key="1">
    <citation type="journal article" date="2014" name="Nat. Genet.">
        <title>Genome sequence of the hot pepper provides insights into the evolution of pungency in Capsicum species.</title>
        <authorList>
            <person name="Kim S."/>
            <person name="Park M."/>
            <person name="Yeom S.I."/>
            <person name="Kim Y.M."/>
            <person name="Lee J.M."/>
            <person name="Lee H.A."/>
            <person name="Seo E."/>
            <person name="Choi J."/>
            <person name="Cheong K."/>
            <person name="Kim K.T."/>
            <person name="Jung K."/>
            <person name="Lee G.W."/>
            <person name="Oh S.K."/>
            <person name="Bae C."/>
            <person name="Kim S.B."/>
            <person name="Lee H.Y."/>
            <person name="Kim S.Y."/>
            <person name="Kim M.S."/>
            <person name="Kang B.C."/>
            <person name="Jo Y.D."/>
            <person name="Yang H.B."/>
            <person name="Jeong H.J."/>
            <person name="Kang W.H."/>
            <person name="Kwon J.K."/>
            <person name="Shin C."/>
            <person name="Lim J.Y."/>
            <person name="Park J.H."/>
            <person name="Huh J.H."/>
            <person name="Kim J.S."/>
            <person name="Kim B.D."/>
            <person name="Cohen O."/>
            <person name="Paran I."/>
            <person name="Suh M.C."/>
            <person name="Lee S.B."/>
            <person name="Kim Y.K."/>
            <person name="Shin Y."/>
            <person name="Noh S.J."/>
            <person name="Park J."/>
            <person name="Seo Y.S."/>
            <person name="Kwon S.Y."/>
            <person name="Kim H.A."/>
            <person name="Park J.M."/>
            <person name="Kim H.J."/>
            <person name="Choi S.B."/>
            <person name="Bosland P.W."/>
            <person name="Reeves G."/>
            <person name="Jo S.H."/>
            <person name="Lee B.W."/>
            <person name="Cho H.T."/>
            <person name="Choi H.S."/>
            <person name="Lee M.S."/>
            <person name="Yu Y."/>
            <person name="Do Choi Y."/>
            <person name="Park B.S."/>
            <person name="van Deynze A."/>
            <person name="Ashrafi H."/>
            <person name="Hill T."/>
            <person name="Kim W.T."/>
            <person name="Pai H.S."/>
            <person name="Ahn H.K."/>
            <person name="Yeam I."/>
            <person name="Giovannoni J.J."/>
            <person name="Rose J.K."/>
            <person name="Sorensen I."/>
            <person name="Lee S.J."/>
            <person name="Kim R.W."/>
            <person name="Choi I.Y."/>
            <person name="Choi B.S."/>
            <person name="Lim J.S."/>
            <person name="Lee Y.H."/>
            <person name="Choi D."/>
        </authorList>
    </citation>
    <scope>NUCLEOTIDE SEQUENCE [LARGE SCALE GENOMIC DNA]</scope>
    <source>
        <strain evidence="2">cv. CM334</strain>
    </source>
</reference>
<dbReference type="OMA" id="WCILMEN"/>
<dbReference type="Proteomes" id="UP000222542">
    <property type="component" value="Unassembled WGS sequence"/>
</dbReference>
<reference evidence="1 2" key="2">
    <citation type="journal article" date="2017" name="Genome Biol.">
        <title>New reference genome sequences of hot pepper reveal the massive evolution of plant disease-resistance genes by retroduplication.</title>
        <authorList>
            <person name="Kim S."/>
            <person name="Park J."/>
            <person name="Yeom S.I."/>
            <person name="Kim Y.M."/>
            <person name="Seo E."/>
            <person name="Kim K.T."/>
            <person name="Kim M.S."/>
            <person name="Lee J.M."/>
            <person name="Cheong K."/>
            <person name="Shin H.S."/>
            <person name="Kim S.B."/>
            <person name="Han K."/>
            <person name="Lee J."/>
            <person name="Park M."/>
            <person name="Lee H.A."/>
            <person name="Lee H.Y."/>
            <person name="Lee Y."/>
            <person name="Oh S."/>
            <person name="Lee J.H."/>
            <person name="Choi E."/>
            <person name="Choi E."/>
            <person name="Lee S.E."/>
            <person name="Jeon J."/>
            <person name="Kim H."/>
            <person name="Choi G."/>
            <person name="Song H."/>
            <person name="Lee J."/>
            <person name="Lee S.C."/>
            <person name="Kwon J.K."/>
            <person name="Lee H.Y."/>
            <person name="Koo N."/>
            <person name="Hong Y."/>
            <person name="Kim R.W."/>
            <person name="Kang W.H."/>
            <person name="Huh J.H."/>
            <person name="Kang B.C."/>
            <person name="Yang T.J."/>
            <person name="Lee Y.H."/>
            <person name="Bennetzen J.L."/>
            <person name="Choi D."/>
        </authorList>
    </citation>
    <scope>NUCLEOTIDE SEQUENCE [LARGE SCALE GENOMIC DNA]</scope>
    <source>
        <strain evidence="2">cv. CM334</strain>
    </source>
</reference>
<accession>A0A2G2YCU5</accession>
<gene>
    <name evidence="1" type="ORF">T459_27060</name>
</gene>
<dbReference type="AlphaFoldDB" id="A0A2G2YCU5"/>
<dbReference type="EMBL" id="AYRZ02000011">
    <property type="protein sequence ID" value="PHT67573.1"/>
    <property type="molecule type" value="Genomic_DNA"/>
</dbReference>
<evidence type="ECO:0000313" key="2">
    <source>
        <dbReference type="Proteomes" id="UP000222542"/>
    </source>
</evidence>
<evidence type="ECO:0000313" key="1">
    <source>
        <dbReference type="EMBL" id="PHT67573.1"/>
    </source>
</evidence>
<keyword evidence="2" id="KW-1185">Reference proteome</keyword>
<proteinExistence type="predicted"/>
<dbReference type="Gramene" id="PHT67573">
    <property type="protein sequence ID" value="PHT67573"/>
    <property type="gene ID" value="T459_27060"/>
</dbReference>
<comment type="caution">
    <text evidence="1">The sequence shown here is derived from an EMBL/GenBank/DDBJ whole genome shotgun (WGS) entry which is preliminary data.</text>
</comment>
<protein>
    <submittedName>
        <fullName evidence="1">Uncharacterized protein</fullName>
    </submittedName>
</protein>